<comment type="caution">
    <text evidence="3">The sequence shown here is derived from an EMBL/GenBank/DDBJ whole genome shotgun (WGS) entry which is preliminary data.</text>
</comment>
<name>A0A2N5VFQ6_9BASI</name>
<evidence type="ECO:0000256" key="1">
    <source>
        <dbReference type="SAM" id="MobiDB-lite"/>
    </source>
</evidence>
<evidence type="ECO:0000313" key="2">
    <source>
        <dbReference type="EMBL" id="PLW19144.1"/>
    </source>
</evidence>
<evidence type="ECO:0000313" key="4">
    <source>
        <dbReference type="Proteomes" id="UP000235388"/>
    </source>
</evidence>
<dbReference type="EMBL" id="PGCJ01000818">
    <property type="protein sequence ID" value="PLW19144.1"/>
    <property type="molecule type" value="Genomic_DNA"/>
</dbReference>
<sequence length="80" mass="7994">MLPPPLGPKRVAPDGWEGATTGKVGGEYSVAGDASTHPVPVSSGTPRVLRTAGSLLPAAAPPWTSVPSPLRPSGNLAIES</sequence>
<dbReference type="AlphaFoldDB" id="A0A2N5VFQ6"/>
<proteinExistence type="predicted"/>
<organism evidence="3 4">
    <name type="scientific">Puccinia coronata f. sp. avenae</name>
    <dbReference type="NCBI Taxonomy" id="200324"/>
    <lineage>
        <taxon>Eukaryota</taxon>
        <taxon>Fungi</taxon>
        <taxon>Dikarya</taxon>
        <taxon>Basidiomycota</taxon>
        <taxon>Pucciniomycotina</taxon>
        <taxon>Pucciniomycetes</taxon>
        <taxon>Pucciniales</taxon>
        <taxon>Pucciniaceae</taxon>
        <taxon>Puccinia</taxon>
    </lineage>
</organism>
<reference evidence="3 4" key="1">
    <citation type="submission" date="2017-11" db="EMBL/GenBank/DDBJ databases">
        <title>De novo assembly and phasing of dikaryotic genomes from two isolates of Puccinia coronata f. sp. avenae, the causal agent of oat crown rust.</title>
        <authorList>
            <person name="Miller M.E."/>
            <person name="Zhang Y."/>
            <person name="Omidvar V."/>
            <person name="Sperschneider J."/>
            <person name="Schwessinger B."/>
            <person name="Raley C."/>
            <person name="Palmer J.M."/>
            <person name="Garnica D."/>
            <person name="Upadhyaya N."/>
            <person name="Rathjen J."/>
            <person name="Taylor J.M."/>
            <person name="Park R.F."/>
            <person name="Dodds P.N."/>
            <person name="Hirsch C.D."/>
            <person name="Kianian S.F."/>
            <person name="Figueroa M."/>
        </authorList>
    </citation>
    <scope>NUCLEOTIDE SEQUENCE [LARGE SCALE GENOMIC DNA]</scope>
    <source>
        <strain evidence="3">12NC29</strain>
    </source>
</reference>
<dbReference type="EMBL" id="PGCJ01000100">
    <property type="protein sequence ID" value="PLW48828.1"/>
    <property type="molecule type" value="Genomic_DNA"/>
</dbReference>
<gene>
    <name evidence="3" type="ORF">PCANC_13732</name>
    <name evidence="2" type="ORF">PCANC_16155</name>
</gene>
<feature type="region of interest" description="Disordered" evidence="1">
    <location>
        <begin position="1"/>
        <end position="80"/>
    </location>
</feature>
<keyword evidence="4" id="KW-1185">Reference proteome</keyword>
<evidence type="ECO:0000313" key="3">
    <source>
        <dbReference type="EMBL" id="PLW48828.1"/>
    </source>
</evidence>
<dbReference type="Proteomes" id="UP000235388">
    <property type="component" value="Unassembled WGS sequence"/>
</dbReference>
<accession>A0A2N5VFQ6</accession>
<protein>
    <submittedName>
        <fullName evidence="3">Uncharacterized protein</fullName>
    </submittedName>
</protein>